<dbReference type="SUPFAM" id="SSF46785">
    <property type="entry name" value="Winged helix' DNA-binding domain"/>
    <property type="match status" value="1"/>
</dbReference>
<dbReference type="Pfam" id="PF08279">
    <property type="entry name" value="HTH_11"/>
    <property type="match status" value="1"/>
</dbReference>
<dbReference type="SMART" id="SM00420">
    <property type="entry name" value="HTH_DEOR"/>
    <property type="match status" value="1"/>
</dbReference>
<organism evidence="4 5">
    <name type="scientific">Litoreibacter albidus</name>
    <dbReference type="NCBI Taxonomy" id="670155"/>
    <lineage>
        <taxon>Bacteria</taxon>
        <taxon>Pseudomonadati</taxon>
        <taxon>Pseudomonadota</taxon>
        <taxon>Alphaproteobacteria</taxon>
        <taxon>Rhodobacterales</taxon>
        <taxon>Roseobacteraceae</taxon>
        <taxon>Litoreibacter</taxon>
    </lineage>
</organism>
<dbReference type="Gene3D" id="1.10.10.10">
    <property type="entry name" value="Winged helix-like DNA-binding domain superfamily/Winged helix DNA-binding domain"/>
    <property type="match status" value="1"/>
</dbReference>
<keyword evidence="2" id="KW-0804">Transcription</keyword>
<dbReference type="InterPro" id="IPR051534">
    <property type="entry name" value="CBASS_pafABC_assoc_protein"/>
</dbReference>
<dbReference type="Pfam" id="PF13280">
    <property type="entry name" value="WYL"/>
    <property type="match status" value="1"/>
</dbReference>
<keyword evidence="5" id="KW-1185">Reference proteome</keyword>
<dbReference type="InterPro" id="IPR013196">
    <property type="entry name" value="HTH_11"/>
</dbReference>
<evidence type="ECO:0000256" key="1">
    <source>
        <dbReference type="ARBA" id="ARBA00023015"/>
    </source>
</evidence>
<dbReference type="PROSITE" id="PS52050">
    <property type="entry name" value="WYL"/>
    <property type="match status" value="1"/>
</dbReference>
<dbReference type="InterPro" id="IPR026881">
    <property type="entry name" value="WYL_dom"/>
</dbReference>
<dbReference type="InterPro" id="IPR036388">
    <property type="entry name" value="WH-like_DNA-bd_sf"/>
</dbReference>
<accession>A0A1H3A1B5</accession>
<name>A0A1H3A1B5_9RHOB</name>
<evidence type="ECO:0000256" key="2">
    <source>
        <dbReference type="ARBA" id="ARBA00023163"/>
    </source>
</evidence>
<evidence type="ECO:0000313" key="5">
    <source>
        <dbReference type="Proteomes" id="UP000199441"/>
    </source>
</evidence>
<dbReference type="InterPro" id="IPR001034">
    <property type="entry name" value="DeoR_HTH"/>
</dbReference>
<protein>
    <submittedName>
        <fullName evidence="4">Predicted DNA-binding transcriptional regulator YafY, contains an HTH and WYL domains</fullName>
    </submittedName>
</protein>
<reference evidence="5" key="1">
    <citation type="submission" date="2016-10" db="EMBL/GenBank/DDBJ databases">
        <authorList>
            <person name="Varghese N."/>
            <person name="Submissions S."/>
        </authorList>
    </citation>
    <scope>NUCLEOTIDE SEQUENCE [LARGE SCALE GENOMIC DNA]</scope>
    <source>
        <strain evidence="5">DSM 26922</strain>
    </source>
</reference>
<dbReference type="Proteomes" id="UP000199441">
    <property type="component" value="Unassembled WGS sequence"/>
</dbReference>
<evidence type="ECO:0000259" key="3">
    <source>
        <dbReference type="SMART" id="SM00420"/>
    </source>
</evidence>
<proteinExistence type="predicted"/>
<keyword evidence="1" id="KW-0805">Transcription regulation</keyword>
<feature type="domain" description="HTH deoR-type" evidence="3">
    <location>
        <begin position="5"/>
        <end position="58"/>
    </location>
</feature>
<dbReference type="GO" id="GO:0003677">
    <property type="term" value="F:DNA binding"/>
    <property type="evidence" value="ECO:0007669"/>
    <property type="project" value="UniProtKB-KW"/>
</dbReference>
<evidence type="ECO:0000313" key="4">
    <source>
        <dbReference type="EMBL" id="SDX23477.1"/>
    </source>
</evidence>
<dbReference type="OrthoDB" id="9807255at2"/>
<dbReference type="AlphaFoldDB" id="A0A1H3A1B5"/>
<keyword evidence="4" id="KW-0238">DNA-binding</keyword>
<dbReference type="EMBL" id="FNOI01000005">
    <property type="protein sequence ID" value="SDX23477.1"/>
    <property type="molecule type" value="Genomic_DNA"/>
</dbReference>
<dbReference type="PANTHER" id="PTHR34580:SF3">
    <property type="entry name" value="PROTEIN PAFB"/>
    <property type="match status" value="1"/>
</dbReference>
<dbReference type="GO" id="GO:0003700">
    <property type="term" value="F:DNA-binding transcription factor activity"/>
    <property type="evidence" value="ECO:0007669"/>
    <property type="project" value="InterPro"/>
</dbReference>
<dbReference type="STRING" id="670155.SAMN04488001_2701"/>
<gene>
    <name evidence="4" type="ORF">SAMN04488001_2701</name>
</gene>
<sequence length="221" mass="24788">MRTIRLFSILDKLRGRRTPISAETLAELLDVSVRTIYRDIATLQSMGAPIRGEGGLGYQIEAGFFLPPLHFDPDELDALILGIRMVTVRGDEKLGSAATRLLGKIEAVLSEGAHALNQPLLAVGAGKKSETAFGLTALKAAVRRRKKVELKYQDDQGQESTRIVRPLGITAFELVWVLTAWCEHREDFRNFRLDRIQSFNELDGGFKREKGKEFSDYLRTL</sequence>
<dbReference type="PANTHER" id="PTHR34580">
    <property type="match status" value="1"/>
</dbReference>
<dbReference type="RefSeq" id="WP_089947465.1">
    <property type="nucleotide sequence ID" value="NZ_FNOI01000005.1"/>
</dbReference>
<dbReference type="InterPro" id="IPR036390">
    <property type="entry name" value="WH_DNA-bd_sf"/>
</dbReference>